<dbReference type="RefSeq" id="WP_074714588.1">
    <property type="nucleotide sequence ID" value="NZ_FNWV01000002.1"/>
</dbReference>
<evidence type="ECO:0000256" key="1">
    <source>
        <dbReference type="SAM" id="SignalP"/>
    </source>
</evidence>
<dbReference type="EMBL" id="FNWV01000002">
    <property type="protein sequence ID" value="SEH46163.1"/>
    <property type="molecule type" value="Genomic_DNA"/>
</dbReference>
<dbReference type="OrthoDB" id="9858221at2"/>
<sequence>MKNNIIGAVAALSLLASSYAALTNGTSDPTLTAKAANANLQVVENGANVVVWNGQFKLKFFGEGRRFVANGKTLVKGDDLKVYYANLDGLMHANPNYIDRENIFLVVNTRTNQKKIFFNVKNPKVYQV</sequence>
<organism evidence="2 3">
    <name type="scientific">Ruminococcus flavefaciens</name>
    <dbReference type="NCBI Taxonomy" id="1265"/>
    <lineage>
        <taxon>Bacteria</taxon>
        <taxon>Bacillati</taxon>
        <taxon>Bacillota</taxon>
        <taxon>Clostridia</taxon>
        <taxon>Eubacteriales</taxon>
        <taxon>Oscillospiraceae</taxon>
        <taxon>Ruminococcus</taxon>
    </lineage>
</organism>
<accession>A0A1H6IIL4</accession>
<feature type="chain" id="PRO_5039530067" evidence="1">
    <location>
        <begin position="21"/>
        <end position="128"/>
    </location>
</feature>
<gene>
    <name evidence="2" type="ORF">SAMN02910265_00789</name>
</gene>
<reference evidence="2 3" key="1">
    <citation type="submission" date="2016-10" db="EMBL/GenBank/DDBJ databases">
        <authorList>
            <person name="de Groot N.N."/>
        </authorList>
    </citation>
    <scope>NUCLEOTIDE SEQUENCE [LARGE SCALE GENOMIC DNA]</scope>
    <source>
        <strain evidence="2 3">YAD2003</strain>
    </source>
</reference>
<dbReference type="AlphaFoldDB" id="A0A1H6IIL4"/>
<keyword evidence="1" id="KW-0732">Signal</keyword>
<feature type="signal peptide" evidence="1">
    <location>
        <begin position="1"/>
        <end position="20"/>
    </location>
</feature>
<name>A0A1H6IIL4_RUMFL</name>
<evidence type="ECO:0000313" key="2">
    <source>
        <dbReference type="EMBL" id="SEH46163.1"/>
    </source>
</evidence>
<proteinExistence type="predicted"/>
<evidence type="ECO:0000313" key="3">
    <source>
        <dbReference type="Proteomes" id="UP000183190"/>
    </source>
</evidence>
<protein>
    <submittedName>
        <fullName evidence="2">Uncharacterized protein</fullName>
    </submittedName>
</protein>
<dbReference type="Proteomes" id="UP000183190">
    <property type="component" value="Unassembled WGS sequence"/>
</dbReference>